<evidence type="ECO:0000256" key="5">
    <source>
        <dbReference type="ARBA" id="ARBA00023052"/>
    </source>
</evidence>
<keyword evidence="6 7" id="KW-0464">Manganese</keyword>
<dbReference type="Pfam" id="PF02775">
    <property type="entry name" value="TPP_enzyme_C"/>
    <property type="match status" value="1"/>
</dbReference>
<dbReference type="GO" id="GO:0030976">
    <property type="term" value="F:thiamine pyrophosphate binding"/>
    <property type="evidence" value="ECO:0007669"/>
    <property type="project" value="UniProtKB-UniRule"/>
</dbReference>
<accession>A0A920CVQ2</accession>
<evidence type="ECO:0000256" key="2">
    <source>
        <dbReference type="ARBA" id="ARBA00022679"/>
    </source>
</evidence>
<evidence type="ECO:0000256" key="7">
    <source>
        <dbReference type="HAMAP-Rule" id="MF_01659"/>
    </source>
</evidence>
<reference evidence="11" key="1">
    <citation type="submission" date="2021-03" db="EMBL/GenBank/DDBJ databases">
        <title>Antimicrobial resistance genes in bacteria isolated from Japanese honey, and their potential for conferring macrolide and lincosamide resistance in the American foulbrood pathogen Paenibacillus larvae.</title>
        <authorList>
            <person name="Okamoto M."/>
            <person name="Kumagai M."/>
            <person name="Kanamori H."/>
            <person name="Takamatsu D."/>
        </authorList>
    </citation>
    <scope>NUCLEOTIDE SEQUENCE</scope>
    <source>
        <strain evidence="11">J40TS1</strain>
    </source>
</reference>
<dbReference type="EMBL" id="BOSE01000008">
    <property type="protein sequence ID" value="GIP18412.1"/>
    <property type="molecule type" value="Genomic_DNA"/>
</dbReference>
<evidence type="ECO:0000256" key="3">
    <source>
        <dbReference type="ARBA" id="ARBA00022723"/>
    </source>
</evidence>
<comment type="similarity">
    <text evidence="7">Belongs to the TPP enzyme family. MenD subfamily.</text>
</comment>
<comment type="function">
    <text evidence="7">Catalyzes the thiamine diphosphate-dependent decarboxylation of 2-oxoglutarate and the subsequent addition of the resulting succinic semialdehyde-thiamine pyrophosphate anion to isochorismate to yield 2-succinyl-5-enolpyruvyl-6-hydroxy-3-cyclohexene-1-carboxylate (SEPHCHC).</text>
</comment>
<dbReference type="SUPFAM" id="SSF52467">
    <property type="entry name" value="DHS-like NAD/FAD-binding domain"/>
    <property type="match status" value="1"/>
</dbReference>
<dbReference type="InterPro" id="IPR029035">
    <property type="entry name" value="DHS-like_NAD/FAD-binding_dom"/>
</dbReference>
<feature type="domain" description="Menaquinone biosynthesis protein MenD middle" evidence="10">
    <location>
        <begin position="210"/>
        <end position="413"/>
    </location>
</feature>
<dbReference type="GO" id="GO:0000287">
    <property type="term" value="F:magnesium ion binding"/>
    <property type="evidence" value="ECO:0007669"/>
    <property type="project" value="UniProtKB-UniRule"/>
</dbReference>
<dbReference type="InterPro" id="IPR011766">
    <property type="entry name" value="TPP_enzyme_TPP-bd"/>
</dbReference>
<comment type="catalytic activity">
    <reaction evidence="7">
        <text>isochorismate + 2-oxoglutarate + H(+) = 5-enolpyruvoyl-6-hydroxy-2-succinyl-cyclohex-3-ene-1-carboxylate + CO2</text>
        <dbReference type="Rhea" id="RHEA:25593"/>
        <dbReference type="ChEBI" id="CHEBI:15378"/>
        <dbReference type="ChEBI" id="CHEBI:16526"/>
        <dbReference type="ChEBI" id="CHEBI:16810"/>
        <dbReference type="ChEBI" id="CHEBI:29780"/>
        <dbReference type="ChEBI" id="CHEBI:58818"/>
        <dbReference type="EC" id="2.2.1.9"/>
    </reaction>
</comment>
<keyword evidence="1 7" id="KW-0474">Menaquinone biosynthesis</keyword>
<dbReference type="Gene3D" id="3.40.50.970">
    <property type="match status" value="2"/>
</dbReference>
<dbReference type="GO" id="GO:0009234">
    <property type="term" value="P:menaquinone biosynthetic process"/>
    <property type="evidence" value="ECO:0007669"/>
    <property type="project" value="UniProtKB-UniRule"/>
</dbReference>
<dbReference type="InterPro" id="IPR012001">
    <property type="entry name" value="Thiamin_PyroP_enz_TPP-bd_dom"/>
</dbReference>
<organism evidence="11 12">
    <name type="scientific">Paenibacillus montaniterrae</name>
    <dbReference type="NCBI Taxonomy" id="429341"/>
    <lineage>
        <taxon>Bacteria</taxon>
        <taxon>Bacillati</taxon>
        <taxon>Bacillota</taxon>
        <taxon>Bacilli</taxon>
        <taxon>Bacillales</taxon>
        <taxon>Paenibacillaceae</taxon>
        <taxon>Paenibacillus</taxon>
    </lineage>
</organism>
<keyword evidence="2 7" id="KW-0808">Transferase</keyword>
<comment type="caution">
    <text evidence="11">The sequence shown here is derived from an EMBL/GenBank/DDBJ whole genome shotgun (WGS) entry which is preliminary data.</text>
</comment>
<feature type="domain" description="Thiamine pyrophosphate enzyme N-terminal TPP-binding" evidence="9">
    <location>
        <begin position="12"/>
        <end position="124"/>
    </location>
</feature>
<dbReference type="Gene3D" id="3.40.50.1220">
    <property type="entry name" value="TPP-binding domain"/>
    <property type="match status" value="1"/>
</dbReference>
<comment type="pathway">
    <text evidence="7">Quinol/quinone metabolism; 1,4-dihydroxy-2-naphthoate biosynthesis; 1,4-dihydroxy-2-naphthoate from chorismate: step 2/7.</text>
</comment>
<dbReference type="PANTHER" id="PTHR42916:SF1">
    <property type="entry name" value="PROTEIN PHYLLO, CHLOROPLASTIC"/>
    <property type="match status" value="1"/>
</dbReference>
<dbReference type="HAMAP" id="MF_01659">
    <property type="entry name" value="MenD"/>
    <property type="match status" value="1"/>
</dbReference>
<keyword evidence="4 7" id="KW-0460">Magnesium</keyword>
<dbReference type="Proteomes" id="UP000683139">
    <property type="component" value="Unassembled WGS sequence"/>
</dbReference>
<evidence type="ECO:0000256" key="4">
    <source>
        <dbReference type="ARBA" id="ARBA00022842"/>
    </source>
</evidence>
<dbReference type="CDD" id="cd02009">
    <property type="entry name" value="TPP_SHCHC_synthase"/>
    <property type="match status" value="1"/>
</dbReference>
<dbReference type="GO" id="GO:0030145">
    <property type="term" value="F:manganese ion binding"/>
    <property type="evidence" value="ECO:0007669"/>
    <property type="project" value="UniProtKB-UniRule"/>
</dbReference>
<dbReference type="RefSeq" id="WP_213518792.1">
    <property type="nucleotide sequence ID" value="NZ_BOSE01000008.1"/>
</dbReference>
<keyword evidence="5 7" id="KW-0786">Thiamine pyrophosphate</keyword>
<evidence type="ECO:0000259" key="9">
    <source>
        <dbReference type="Pfam" id="PF02776"/>
    </source>
</evidence>
<dbReference type="SUPFAM" id="SSF52518">
    <property type="entry name" value="Thiamin diphosphate-binding fold (THDP-binding)"/>
    <property type="match status" value="2"/>
</dbReference>
<dbReference type="GO" id="GO:0070204">
    <property type="term" value="F:2-succinyl-5-enolpyruvyl-6-hydroxy-3-cyclohexene-1-carboxylic-acid synthase activity"/>
    <property type="evidence" value="ECO:0007669"/>
    <property type="project" value="UniProtKB-UniRule"/>
</dbReference>
<evidence type="ECO:0000313" key="12">
    <source>
        <dbReference type="Proteomes" id="UP000683139"/>
    </source>
</evidence>
<evidence type="ECO:0000313" key="11">
    <source>
        <dbReference type="EMBL" id="GIP18412.1"/>
    </source>
</evidence>
<name>A0A920CVQ2_9BACL</name>
<comment type="pathway">
    <text evidence="7">Quinol/quinone metabolism; menaquinone biosynthesis.</text>
</comment>
<dbReference type="Pfam" id="PF16582">
    <property type="entry name" value="TPP_enzyme_M_2"/>
    <property type="match status" value="1"/>
</dbReference>
<dbReference type="EC" id="2.2.1.9" evidence="7"/>
<dbReference type="AlphaFoldDB" id="A0A920CVQ2"/>
<evidence type="ECO:0000256" key="1">
    <source>
        <dbReference type="ARBA" id="ARBA00022428"/>
    </source>
</evidence>
<gene>
    <name evidence="7 11" type="primary">menD</name>
    <name evidence="11" type="ORF">J40TS1_40540</name>
</gene>
<dbReference type="NCBIfam" id="TIGR00173">
    <property type="entry name" value="menD"/>
    <property type="match status" value="1"/>
</dbReference>
<feature type="domain" description="Thiamine pyrophosphate enzyme TPP-binding" evidence="8">
    <location>
        <begin position="448"/>
        <end position="561"/>
    </location>
</feature>
<keyword evidence="12" id="KW-1185">Reference proteome</keyword>
<comment type="cofactor">
    <cofactor evidence="7">
        <name>Mg(2+)</name>
        <dbReference type="ChEBI" id="CHEBI:18420"/>
    </cofactor>
    <cofactor evidence="7">
        <name>Mn(2+)</name>
        <dbReference type="ChEBI" id="CHEBI:29035"/>
    </cofactor>
</comment>
<dbReference type="InterPro" id="IPR004433">
    <property type="entry name" value="MenaQ_synth_MenD"/>
</dbReference>
<proteinExistence type="inferred from homology"/>
<evidence type="ECO:0000259" key="8">
    <source>
        <dbReference type="Pfam" id="PF02775"/>
    </source>
</evidence>
<keyword evidence="3 7" id="KW-0479">Metal-binding</keyword>
<comment type="cofactor">
    <cofactor evidence="7">
        <name>thiamine diphosphate</name>
        <dbReference type="ChEBI" id="CHEBI:58937"/>
    </cofactor>
    <text evidence="7">Binds 1 thiamine pyrophosphate per subunit.</text>
</comment>
<dbReference type="InterPro" id="IPR032264">
    <property type="entry name" value="MenD_middle"/>
</dbReference>
<evidence type="ECO:0000259" key="10">
    <source>
        <dbReference type="Pfam" id="PF16582"/>
    </source>
</evidence>
<evidence type="ECO:0000256" key="6">
    <source>
        <dbReference type="ARBA" id="ARBA00023211"/>
    </source>
</evidence>
<comment type="subunit">
    <text evidence="7">Homodimer.</text>
</comment>
<dbReference type="PIRSF" id="PIRSF004983">
    <property type="entry name" value="MenD"/>
    <property type="match status" value="1"/>
</dbReference>
<dbReference type="PANTHER" id="PTHR42916">
    <property type="entry name" value="2-SUCCINYL-5-ENOLPYRUVYL-6-HYDROXY-3-CYCLOHEXENE-1-CARBOXYLATE SYNTHASE"/>
    <property type="match status" value="1"/>
</dbReference>
<dbReference type="CDD" id="cd07037">
    <property type="entry name" value="TPP_PYR_MenD"/>
    <property type="match status" value="1"/>
</dbReference>
<protein>
    <recommendedName>
        <fullName evidence="7">2-succinyl-5-enolpyruvyl-6-hydroxy-3-cyclohexene-1-carboxylate synthase</fullName>
        <shortName evidence="7">SEPHCHC synthase</shortName>
        <ecNumber evidence="7">2.2.1.9</ecNumber>
    </recommendedName>
    <alternativeName>
        <fullName evidence="7">Menaquinone biosynthesis protein MenD</fullName>
    </alternativeName>
</protein>
<sequence length="588" mass="64102">MSNEGTTLYLGAFVDELVRSGLKHMVVSPGSRSTPIAVLAAEHPDLKIWIQIDERSAAFFALGLAKSSRQPVALLCTSGTAAANYYPAIAEANLSRVPLVVLTADRPHELRGVGAPQTIDQLGMYGSHAKWFMEMPLPEAAPAMLRHARVTASRAMMTAGTAPAGVVHLNFPLREPLLPNLDHPQLFADARRDNSQAYTAVAEAQAGLSEAVLQQLAAELSATRKGLIVCGPHDDPRFAERVIQLAELLQYPIIADPLSQLRSGAHSKRLIIDSYDAFLRIDSIVEELQPDVLLRFGAMPVSKPLLLYMSKHEQAKHIVVDEAGWRDPTLLVAARVMAEPAIFCEQLAAKLGQERKGDANADSAWLKRWQQLQLSSQEVLTEAAAAEAAGGLFEGSVVYQLQQLMNRHSTLFVGNSMPIRDVDSFWRTDDKGIRMMANRGANGIDGLVSTAMGVSAMQRGTVLLLGDLSFYHDLNGLLGAKLHGLDLTIVIVNNDGGGIFSFLPQAQLPNHFETLFGTPIGLDYEHAAKLYGGQFQRVYSWAQFQQAFQQAQASGGLQMIELPTDRAVNVELHRSIWPKLAERLAAES</sequence>
<dbReference type="InterPro" id="IPR029061">
    <property type="entry name" value="THDP-binding"/>
</dbReference>
<dbReference type="Pfam" id="PF02776">
    <property type="entry name" value="TPP_enzyme_N"/>
    <property type="match status" value="1"/>
</dbReference>